<feature type="region of interest" description="Disordered" evidence="1">
    <location>
        <begin position="30"/>
        <end position="50"/>
    </location>
</feature>
<evidence type="ECO:0000313" key="3">
    <source>
        <dbReference type="Proteomes" id="UP000828390"/>
    </source>
</evidence>
<reference evidence="2" key="2">
    <citation type="submission" date="2020-11" db="EMBL/GenBank/DDBJ databases">
        <authorList>
            <person name="McCartney M.A."/>
            <person name="Auch B."/>
            <person name="Kono T."/>
            <person name="Mallez S."/>
            <person name="Becker A."/>
            <person name="Gohl D.M."/>
            <person name="Silverstein K.A.T."/>
            <person name="Koren S."/>
            <person name="Bechman K.B."/>
            <person name="Herman A."/>
            <person name="Abrahante J.E."/>
            <person name="Garbe J."/>
        </authorList>
    </citation>
    <scope>NUCLEOTIDE SEQUENCE</scope>
    <source>
        <strain evidence="2">Duluth1</strain>
        <tissue evidence="2">Whole animal</tissue>
    </source>
</reference>
<evidence type="ECO:0000313" key="2">
    <source>
        <dbReference type="EMBL" id="KAH3887953.1"/>
    </source>
</evidence>
<accession>A0A9D4S2E1</accession>
<reference evidence="2" key="1">
    <citation type="journal article" date="2019" name="bioRxiv">
        <title>The Genome of the Zebra Mussel, Dreissena polymorpha: A Resource for Invasive Species Research.</title>
        <authorList>
            <person name="McCartney M.A."/>
            <person name="Auch B."/>
            <person name="Kono T."/>
            <person name="Mallez S."/>
            <person name="Zhang Y."/>
            <person name="Obille A."/>
            <person name="Becker A."/>
            <person name="Abrahante J.E."/>
            <person name="Garbe J."/>
            <person name="Badalamenti J.P."/>
            <person name="Herman A."/>
            <person name="Mangelson H."/>
            <person name="Liachko I."/>
            <person name="Sullivan S."/>
            <person name="Sone E.D."/>
            <person name="Koren S."/>
            <person name="Silverstein K.A.T."/>
            <person name="Beckman K.B."/>
            <person name="Gohl D.M."/>
        </authorList>
    </citation>
    <scope>NUCLEOTIDE SEQUENCE</scope>
    <source>
        <strain evidence="2">Duluth1</strain>
        <tissue evidence="2">Whole animal</tissue>
    </source>
</reference>
<proteinExistence type="predicted"/>
<keyword evidence="3" id="KW-1185">Reference proteome</keyword>
<protein>
    <submittedName>
        <fullName evidence="2">Uncharacterized protein</fullName>
    </submittedName>
</protein>
<comment type="caution">
    <text evidence="2">The sequence shown here is derived from an EMBL/GenBank/DDBJ whole genome shotgun (WGS) entry which is preliminary data.</text>
</comment>
<dbReference type="EMBL" id="JAIWYP010000001">
    <property type="protein sequence ID" value="KAH3887953.1"/>
    <property type="molecule type" value="Genomic_DNA"/>
</dbReference>
<dbReference type="Proteomes" id="UP000828390">
    <property type="component" value="Unassembled WGS sequence"/>
</dbReference>
<evidence type="ECO:0000256" key="1">
    <source>
        <dbReference type="SAM" id="MobiDB-lite"/>
    </source>
</evidence>
<gene>
    <name evidence="2" type="ORF">DPMN_011975</name>
</gene>
<name>A0A9D4S2E1_DREPO</name>
<sequence length="50" mass="5651">MLQSTSAPNLGIRINFPRLPAYTVANIKAEQRRAPDWPRETKGQQSAQDK</sequence>
<organism evidence="2 3">
    <name type="scientific">Dreissena polymorpha</name>
    <name type="common">Zebra mussel</name>
    <name type="synonym">Mytilus polymorpha</name>
    <dbReference type="NCBI Taxonomy" id="45954"/>
    <lineage>
        <taxon>Eukaryota</taxon>
        <taxon>Metazoa</taxon>
        <taxon>Spiralia</taxon>
        <taxon>Lophotrochozoa</taxon>
        <taxon>Mollusca</taxon>
        <taxon>Bivalvia</taxon>
        <taxon>Autobranchia</taxon>
        <taxon>Heteroconchia</taxon>
        <taxon>Euheterodonta</taxon>
        <taxon>Imparidentia</taxon>
        <taxon>Neoheterodontei</taxon>
        <taxon>Myida</taxon>
        <taxon>Dreissenoidea</taxon>
        <taxon>Dreissenidae</taxon>
        <taxon>Dreissena</taxon>
    </lineage>
</organism>
<dbReference type="AlphaFoldDB" id="A0A9D4S2E1"/>